<dbReference type="GO" id="GO:0102522">
    <property type="term" value="F:tRNA 4-demethylwyosine alpha-amino-alpha-carboxypropyltransferase activity"/>
    <property type="evidence" value="ECO:0007669"/>
    <property type="project" value="UniProtKB-EC"/>
</dbReference>
<keyword evidence="9" id="KW-1185">Reference proteome</keyword>
<evidence type="ECO:0000313" key="9">
    <source>
        <dbReference type="Proteomes" id="UP000887575"/>
    </source>
</evidence>
<evidence type="ECO:0000256" key="3">
    <source>
        <dbReference type="ARBA" id="ARBA00022679"/>
    </source>
</evidence>
<proteinExistence type="predicted"/>
<dbReference type="WBParaSite" id="MBELARI_LOCUS478">
    <property type="protein sequence ID" value="MBELARI_LOCUS478"/>
    <property type="gene ID" value="MBELARI_LOCUS478"/>
</dbReference>
<feature type="compositionally biased region" description="Basic and acidic residues" evidence="7">
    <location>
        <begin position="285"/>
        <end position="298"/>
    </location>
</feature>
<evidence type="ECO:0000256" key="6">
    <source>
        <dbReference type="ARBA" id="ARBA00049400"/>
    </source>
</evidence>
<feature type="compositionally biased region" description="Low complexity" evidence="7">
    <location>
        <begin position="1"/>
        <end position="12"/>
    </location>
</feature>
<evidence type="ECO:0000256" key="5">
    <source>
        <dbReference type="ARBA" id="ARBA00022694"/>
    </source>
</evidence>
<dbReference type="InterPro" id="IPR029063">
    <property type="entry name" value="SAM-dependent_MTases_sf"/>
</dbReference>
<sequence>MSRPSSSIPSVSGDRRASSSSIDHREQMILKEKARSLQENKVTLSSSFGAMLENIRHRASELSLWNDEMQKDLPKRWEKHGNMIVFPQDSFQHNNWRLIGRELWEIVATSLSIERLGRKRLIANDLDRTPHVDILYGGHGWVEHQDENGFSYIYDASKKVFEIWRGKEIARIAQIDAHGEVIVNLMSGLGYYAFPWVARAAARHVHAVDWDEEAIESLVRTTTANRLDDKVTVHSGEARKCAPAGIADRVYMALLPSSKAFWMTACKCLKEKGGWLHIQEAIDPKRKRVSEPQKDKSKSPSAQKSTENGASAKEKTDVNGNTKIGEKKLQRKLSRSASIVEEMENRALPPATLDKEFEEGKWRKIEEHVQGFAWDLAEQCCRYMNNVNVVDGIYWVQIKNISVLRPRSSTRQTDIVCVDLFTGFSETKQEKRRRATRASPSETLNEHIDESLGNLSEEDHRGQGNDERDQESQKPRRRRNWEEEILKQIEEEDRLEREEKEKQKEKEKKK</sequence>
<feature type="region of interest" description="Disordered" evidence="7">
    <location>
        <begin position="1"/>
        <end position="25"/>
    </location>
</feature>
<accession>A0AAF3FCU9</accession>
<dbReference type="GO" id="GO:0031591">
    <property type="term" value="P:wybutosine biosynthetic process"/>
    <property type="evidence" value="ECO:0007669"/>
    <property type="project" value="TreeGrafter"/>
</dbReference>
<dbReference type="SUPFAM" id="SSF53335">
    <property type="entry name" value="S-adenosyl-L-methionine-dependent methyltransferases"/>
    <property type="match status" value="1"/>
</dbReference>
<dbReference type="FunFam" id="3.30.300.110:FF:000002">
    <property type="entry name" value="tRNA wybutosine-synthesizing protein 2 homolog"/>
    <property type="match status" value="1"/>
</dbReference>
<dbReference type="EC" id="2.5.1.114" evidence="2"/>
<dbReference type="GO" id="GO:0005737">
    <property type="term" value="C:cytoplasm"/>
    <property type="evidence" value="ECO:0007669"/>
    <property type="project" value="TreeGrafter"/>
</dbReference>
<feature type="compositionally biased region" description="Polar residues" evidence="7">
    <location>
        <begin position="299"/>
        <end position="309"/>
    </location>
</feature>
<protein>
    <recommendedName>
        <fullName evidence="2">tRNA(Phe) (4-demethylwyosine(37)-C(7)) aminocarboxypropyltransferase</fullName>
        <ecNumber evidence="2">2.5.1.114</ecNumber>
    </recommendedName>
</protein>
<dbReference type="PANTHER" id="PTHR23245">
    <property type="entry name" value="TRNA METHYLTRANSFERASE"/>
    <property type="match status" value="1"/>
</dbReference>
<feature type="domain" description="SAM-dependent methyltransferase TRM5/TYW2-type" evidence="8">
    <location>
        <begin position="77"/>
        <end position="424"/>
    </location>
</feature>
<dbReference type="Pfam" id="PF02475">
    <property type="entry name" value="TRM5-TYW2_MTfase"/>
    <property type="match status" value="1"/>
</dbReference>
<dbReference type="InterPro" id="IPR056744">
    <property type="entry name" value="TRM5/TYW2-like_N"/>
</dbReference>
<dbReference type="Proteomes" id="UP000887575">
    <property type="component" value="Unassembled WGS sequence"/>
</dbReference>
<keyword evidence="3" id="KW-0808">Transferase</keyword>
<evidence type="ECO:0000256" key="7">
    <source>
        <dbReference type="SAM" id="MobiDB-lite"/>
    </source>
</evidence>
<dbReference type="PANTHER" id="PTHR23245:SF25">
    <property type="entry name" value="TRNA WYBUTOSINE-SYNTHESIZING PROTEIN 2 HOMOLOG"/>
    <property type="match status" value="1"/>
</dbReference>
<dbReference type="Pfam" id="PF25133">
    <property type="entry name" value="TYW2_N_2"/>
    <property type="match status" value="1"/>
</dbReference>
<dbReference type="GO" id="GO:0030488">
    <property type="term" value="P:tRNA methylation"/>
    <property type="evidence" value="ECO:0007669"/>
    <property type="project" value="TreeGrafter"/>
</dbReference>
<comment type="pathway">
    <text evidence="1">tRNA modification; wybutosine-tRNA(Phe) biosynthesis.</text>
</comment>
<organism evidence="9 10">
    <name type="scientific">Mesorhabditis belari</name>
    <dbReference type="NCBI Taxonomy" id="2138241"/>
    <lineage>
        <taxon>Eukaryota</taxon>
        <taxon>Metazoa</taxon>
        <taxon>Ecdysozoa</taxon>
        <taxon>Nematoda</taxon>
        <taxon>Chromadorea</taxon>
        <taxon>Rhabditida</taxon>
        <taxon>Rhabditina</taxon>
        <taxon>Rhabditomorpha</taxon>
        <taxon>Rhabditoidea</taxon>
        <taxon>Rhabditidae</taxon>
        <taxon>Mesorhabditinae</taxon>
        <taxon>Mesorhabditis</taxon>
    </lineage>
</organism>
<feature type="region of interest" description="Disordered" evidence="7">
    <location>
        <begin position="428"/>
        <end position="483"/>
    </location>
</feature>
<reference evidence="10" key="1">
    <citation type="submission" date="2024-02" db="UniProtKB">
        <authorList>
            <consortium name="WormBaseParasite"/>
        </authorList>
    </citation>
    <scope>IDENTIFICATION</scope>
</reference>
<dbReference type="AlphaFoldDB" id="A0AAF3FCU9"/>
<dbReference type="Gene3D" id="3.30.300.110">
    <property type="entry name" value="Met-10+ protein-like domains"/>
    <property type="match status" value="1"/>
</dbReference>
<feature type="compositionally biased region" description="Basic and acidic residues" evidence="7">
    <location>
        <begin position="457"/>
        <end position="483"/>
    </location>
</feature>
<feature type="compositionally biased region" description="Basic and acidic residues" evidence="7">
    <location>
        <begin position="13"/>
        <end position="25"/>
    </location>
</feature>
<keyword evidence="5" id="KW-0819">tRNA processing</keyword>
<evidence type="ECO:0000256" key="2">
    <source>
        <dbReference type="ARBA" id="ARBA00012265"/>
    </source>
</evidence>
<evidence type="ECO:0000259" key="8">
    <source>
        <dbReference type="PROSITE" id="PS51684"/>
    </source>
</evidence>
<comment type="catalytic activity">
    <reaction evidence="6">
        <text>4-demethylwyosine(37) in tRNA(Phe) + S-adenosyl-L-methionine = 4-demethyl-7-[(3S)-3-amino-3-carboxypropyl]wyosine(37) in tRNA(Phe) + S-methyl-5'-thioadenosine + H(+)</text>
        <dbReference type="Rhea" id="RHEA:36355"/>
        <dbReference type="Rhea" id="RHEA-COMP:10164"/>
        <dbReference type="Rhea" id="RHEA-COMP:10378"/>
        <dbReference type="ChEBI" id="CHEBI:15378"/>
        <dbReference type="ChEBI" id="CHEBI:17509"/>
        <dbReference type="ChEBI" id="CHEBI:59789"/>
        <dbReference type="ChEBI" id="CHEBI:64315"/>
        <dbReference type="ChEBI" id="CHEBI:73550"/>
        <dbReference type="EC" id="2.5.1.114"/>
    </reaction>
</comment>
<dbReference type="GO" id="GO:0008175">
    <property type="term" value="F:tRNA methyltransferase activity"/>
    <property type="evidence" value="ECO:0007669"/>
    <property type="project" value="TreeGrafter"/>
</dbReference>
<evidence type="ECO:0000256" key="4">
    <source>
        <dbReference type="ARBA" id="ARBA00022691"/>
    </source>
</evidence>
<dbReference type="PROSITE" id="PS51684">
    <property type="entry name" value="SAM_MT_TRM5_TYW2"/>
    <property type="match status" value="1"/>
</dbReference>
<keyword evidence="4" id="KW-0949">S-adenosyl-L-methionine</keyword>
<evidence type="ECO:0000313" key="10">
    <source>
        <dbReference type="WBParaSite" id="MBELARI_LOCUS478"/>
    </source>
</evidence>
<dbReference type="InterPro" id="IPR056743">
    <property type="entry name" value="TRM5-TYW2-like_MTfase"/>
</dbReference>
<feature type="region of interest" description="Disordered" evidence="7">
    <location>
        <begin position="285"/>
        <end position="330"/>
    </location>
</feature>
<dbReference type="InterPro" id="IPR030382">
    <property type="entry name" value="MeTrfase_TRM5/TYW2"/>
</dbReference>
<evidence type="ECO:0000256" key="1">
    <source>
        <dbReference type="ARBA" id="ARBA00004797"/>
    </source>
</evidence>
<dbReference type="Gene3D" id="3.40.50.150">
    <property type="entry name" value="Vaccinia Virus protein VP39"/>
    <property type="match status" value="1"/>
</dbReference>
<name>A0AAF3FCU9_9BILA</name>